<evidence type="ECO:0000259" key="1">
    <source>
        <dbReference type="Pfam" id="PF02518"/>
    </source>
</evidence>
<dbReference type="GO" id="GO:0005886">
    <property type="term" value="C:plasma membrane"/>
    <property type="evidence" value="ECO:0007669"/>
    <property type="project" value="TreeGrafter"/>
</dbReference>
<dbReference type="Pfam" id="PF02518">
    <property type="entry name" value="HATPase_c"/>
    <property type="match status" value="1"/>
</dbReference>
<organism evidence="2 3">
    <name type="scientific">Ferrithrix thermotolerans DSM 19514</name>
    <dbReference type="NCBI Taxonomy" id="1121881"/>
    <lineage>
        <taxon>Bacteria</taxon>
        <taxon>Bacillati</taxon>
        <taxon>Actinomycetota</taxon>
        <taxon>Acidimicrobiia</taxon>
        <taxon>Acidimicrobiales</taxon>
        <taxon>Acidimicrobiaceae</taxon>
        <taxon>Ferrithrix</taxon>
    </lineage>
</organism>
<feature type="domain" description="Histidine kinase/HSP90-like ATPase" evidence="1">
    <location>
        <begin position="59"/>
        <end position="116"/>
    </location>
</feature>
<dbReference type="InterPro" id="IPR036890">
    <property type="entry name" value="HATPase_C_sf"/>
</dbReference>
<dbReference type="InterPro" id="IPR003594">
    <property type="entry name" value="HATPase_dom"/>
</dbReference>
<dbReference type="AlphaFoldDB" id="A0A1M4SVL4"/>
<sequence length="147" mass="16260">MVFNLLDATKVQSGMLKLRLSRRDIFETVVEGVRTLGEKSVSKVSFIDPDTPISAVYLDKTPVSRVVANLVEISIRHSPKNKAVTVRLSLTQEEIRVAVTNYGPMIPTKMQEDICSIFPIELGRPSQAALVFGSPTPLSICIVELYQ</sequence>
<keyword evidence="3" id="KW-1185">Reference proteome</keyword>
<evidence type="ECO:0000313" key="3">
    <source>
        <dbReference type="Proteomes" id="UP000184295"/>
    </source>
</evidence>
<dbReference type="RefSeq" id="WP_143146332.1">
    <property type="nucleotide sequence ID" value="NZ_FQUL01000003.1"/>
</dbReference>
<proteinExistence type="predicted"/>
<name>A0A1M4SVL4_9ACTN</name>
<reference evidence="3" key="1">
    <citation type="submission" date="2016-11" db="EMBL/GenBank/DDBJ databases">
        <authorList>
            <person name="Varghese N."/>
            <person name="Submissions S."/>
        </authorList>
    </citation>
    <scope>NUCLEOTIDE SEQUENCE [LARGE SCALE GENOMIC DNA]</scope>
    <source>
        <strain evidence="3">DSM 19514</strain>
    </source>
</reference>
<dbReference type="PANTHER" id="PTHR45569:SF1">
    <property type="entry name" value="SENSOR PROTEIN KDPD"/>
    <property type="match status" value="1"/>
</dbReference>
<dbReference type="GO" id="GO:0000155">
    <property type="term" value="F:phosphorelay sensor kinase activity"/>
    <property type="evidence" value="ECO:0007669"/>
    <property type="project" value="TreeGrafter"/>
</dbReference>
<accession>A0A1M4SVL4</accession>
<dbReference type="OrthoDB" id="9792686at2"/>
<dbReference type="SUPFAM" id="SSF55874">
    <property type="entry name" value="ATPase domain of HSP90 chaperone/DNA topoisomerase II/histidine kinase"/>
    <property type="match status" value="1"/>
</dbReference>
<evidence type="ECO:0000313" key="2">
    <source>
        <dbReference type="EMBL" id="SHE36244.1"/>
    </source>
</evidence>
<dbReference type="STRING" id="1121881.SAMN02745225_00406"/>
<dbReference type="PANTHER" id="PTHR45569">
    <property type="entry name" value="SENSOR PROTEIN KDPD"/>
    <property type="match status" value="1"/>
</dbReference>
<protein>
    <recommendedName>
        <fullName evidence="1">Histidine kinase/HSP90-like ATPase domain-containing protein</fullName>
    </recommendedName>
</protein>
<gene>
    <name evidence="2" type="ORF">SAMN02745225_00406</name>
</gene>
<dbReference type="Gene3D" id="3.30.565.10">
    <property type="entry name" value="Histidine kinase-like ATPase, C-terminal domain"/>
    <property type="match status" value="1"/>
</dbReference>
<dbReference type="EMBL" id="FQUL01000003">
    <property type="protein sequence ID" value="SHE36244.1"/>
    <property type="molecule type" value="Genomic_DNA"/>
</dbReference>
<dbReference type="InterPro" id="IPR052023">
    <property type="entry name" value="Histidine_kinase_KdpD"/>
</dbReference>
<dbReference type="Proteomes" id="UP000184295">
    <property type="component" value="Unassembled WGS sequence"/>
</dbReference>